<dbReference type="GeneID" id="5967560"/>
<dbReference type="EMBL" id="CH445325">
    <property type="protein sequence ID" value="EAT91744.1"/>
    <property type="molecule type" value="Genomic_DNA"/>
</dbReference>
<dbReference type="RefSeq" id="XP_001790940.1">
    <property type="nucleotide sequence ID" value="XM_001790888.1"/>
</dbReference>
<protein>
    <submittedName>
        <fullName evidence="1">Uncharacterized protein</fullName>
    </submittedName>
</protein>
<dbReference type="KEGG" id="pno:SNOG_00249"/>
<sequence length="86" mass="9413">MIGSDTLVTPELFTVLLDMRMTVRDAAVNGALLHQNSRGRLKLEVGAIVRCTALDIVPMKTAIAQGKLKLTRDLSIAAREQAPRRD</sequence>
<gene>
    <name evidence="1" type="ORF">SNOG_00249</name>
</gene>
<proteinExistence type="predicted"/>
<accession>Q0V6W5</accession>
<reference evidence="2" key="1">
    <citation type="journal article" date="2007" name="Plant Cell">
        <title>Dothideomycete-plant interactions illuminated by genome sequencing and EST analysis of the wheat pathogen Stagonospora nodorum.</title>
        <authorList>
            <person name="Hane J.K."/>
            <person name="Lowe R.G."/>
            <person name="Solomon P.S."/>
            <person name="Tan K.C."/>
            <person name="Schoch C.L."/>
            <person name="Spatafora J.W."/>
            <person name="Crous P.W."/>
            <person name="Kodira C."/>
            <person name="Birren B.W."/>
            <person name="Galagan J.E."/>
            <person name="Torriani S.F."/>
            <person name="McDonald B.A."/>
            <person name="Oliver R.P."/>
        </authorList>
    </citation>
    <scope>NUCLEOTIDE SEQUENCE [LARGE SCALE GENOMIC DNA]</scope>
    <source>
        <strain evidence="2">SN15 / ATCC MYA-4574 / FGSC 10173</strain>
    </source>
</reference>
<organism evidence="1 2">
    <name type="scientific">Phaeosphaeria nodorum (strain SN15 / ATCC MYA-4574 / FGSC 10173)</name>
    <name type="common">Glume blotch fungus</name>
    <name type="synonym">Parastagonospora nodorum</name>
    <dbReference type="NCBI Taxonomy" id="321614"/>
    <lineage>
        <taxon>Eukaryota</taxon>
        <taxon>Fungi</taxon>
        <taxon>Dikarya</taxon>
        <taxon>Ascomycota</taxon>
        <taxon>Pezizomycotina</taxon>
        <taxon>Dothideomycetes</taxon>
        <taxon>Pleosporomycetidae</taxon>
        <taxon>Pleosporales</taxon>
        <taxon>Pleosporineae</taxon>
        <taxon>Phaeosphaeriaceae</taxon>
        <taxon>Parastagonospora</taxon>
    </lineage>
</organism>
<name>Q0V6W5_PHANO</name>
<evidence type="ECO:0000313" key="2">
    <source>
        <dbReference type="Proteomes" id="UP000001055"/>
    </source>
</evidence>
<dbReference type="InParanoid" id="Q0V6W5"/>
<evidence type="ECO:0000313" key="1">
    <source>
        <dbReference type="EMBL" id="EAT91744.1"/>
    </source>
</evidence>
<dbReference type="Proteomes" id="UP000001055">
    <property type="component" value="Unassembled WGS sequence"/>
</dbReference>
<dbReference type="AlphaFoldDB" id="Q0V6W5"/>